<sequence length="176" mass="20011">MTHSFLERIGNPEVDLANDREESVPFNVLDATFLLEFSSSQMFSMLFRDSLAFRNSQGRSGDAKKDQEDSLGDEVLATDQGERGRMVSENVLAVGIRSPVLLYLVFVSRFRGFPRFWGEPGLLFRKVFRKRVLTEKSRARFIALPVAKSLGKVFDFLKGCIICNCFDQAFCGYELE</sequence>
<organism evidence="1 2">
    <name type="scientific">Brassica cretica</name>
    <name type="common">Mustard</name>
    <dbReference type="NCBI Taxonomy" id="69181"/>
    <lineage>
        <taxon>Eukaryota</taxon>
        <taxon>Viridiplantae</taxon>
        <taxon>Streptophyta</taxon>
        <taxon>Embryophyta</taxon>
        <taxon>Tracheophyta</taxon>
        <taxon>Spermatophyta</taxon>
        <taxon>Magnoliopsida</taxon>
        <taxon>eudicotyledons</taxon>
        <taxon>Gunneridae</taxon>
        <taxon>Pentapetalae</taxon>
        <taxon>rosids</taxon>
        <taxon>malvids</taxon>
        <taxon>Brassicales</taxon>
        <taxon>Brassicaceae</taxon>
        <taxon>Brassiceae</taxon>
        <taxon>Brassica</taxon>
    </lineage>
</organism>
<dbReference type="EMBL" id="QGKV02000649">
    <property type="protein sequence ID" value="KAF3581531.1"/>
    <property type="molecule type" value="Genomic_DNA"/>
</dbReference>
<protein>
    <submittedName>
        <fullName evidence="1">Uncharacterized protein</fullName>
    </submittedName>
</protein>
<proteinExistence type="predicted"/>
<comment type="caution">
    <text evidence="1">The sequence shown here is derived from an EMBL/GenBank/DDBJ whole genome shotgun (WGS) entry which is preliminary data.</text>
</comment>
<gene>
    <name evidence="1" type="ORF">DY000_02032664</name>
</gene>
<evidence type="ECO:0000313" key="2">
    <source>
        <dbReference type="Proteomes" id="UP000266723"/>
    </source>
</evidence>
<keyword evidence="2" id="KW-1185">Reference proteome</keyword>
<name>A0ABQ7DWT2_BRACR</name>
<evidence type="ECO:0000313" key="1">
    <source>
        <dbReference type="EMBL" id="KAF3581531.1"/>
    </source>
</evidence>
<reference evidence="1 2" key="1">
    <citation type="journal article" date="2020" name="BMC Genomics">
        <title>Intraspecific diversification of the crop wild relative Brassica cretica Lam. using demographic model selection.</title>
        <authorList>
            <person name="Kioukis A."/>
            <person name="Michalopoulou V.A."/>
            <person name="Briers L."/>
            <person name="Pirintsos S."/>
            <person name="Studholme D.J."/>
            <person name="Pavlidis P."/>
            <person name="Sarris P.F."/>
        </authorList>
    </citation>
    <scope>NUCLEOTIDE SEQUENCE [LARGE SCALE GENOMIC DNA]</scope>
    <source>
        <strain evidence="2">cv. PFS-1207/04</strain>
    </source>
</reference>
<dbReference type="Proteomes" id="UP000266723">
    <property type="component" value="Unassembled WGS sequence"/>
</dbReference>
<accession>A0ABQ7DWT2</accession>